<dbReference type="Gene3D" id="2.160.20.20">
    <property type="match status" value="1"/>
</dbReference>
<dbReference type="STRING" id="497964.CfE428DRAFT_1807"/>
<keyword evidence="2" id="KW-0472">Membrane</keyword>
<proteinExistence type="predicted"/>
<dbReference type="eggNOG" id="COG4625">
    <property type="taxonomic scope" value="Bacteria"/>
</dbReference>
<evidence type="ECO:0000313" key="4">
    <source>
        <dbReference type="Proteomes" id="UP000005824"/>
    </source>
</evidence>
<organism evidence="3 4">
    <name type="scientific">Chthoniobacter flavus Ellin428</name>
    <dbReference type="NCBI Taxonomy" id="497964"/>
    <lineage>
        <taxon>Bacteria</taxon>
        <taxon>Pseudomonadati</taxon>
        <taxon>Verrucomicrobiota</taxon>
        <taxon>Spartobacteria</taxon>
        <taxon>Chthoniobacterales</taxon>
        <taxon>Chthoniobacteraceae</taxon>
        <taxon>Chthoniobacter</taxon>
    </lineage>
</organism>
<evidence type="ECO:0000313" key="3">
    <source>
        <dbReference type="EMBL" id="EDY20610.1"/>
    </source>
</evidence>
<dbReference type="InterPro" id="IPR011050">
    <property type="entry name" value="Pectin_lyase_fold/virulence"/>
</dbReference>
<dbReference type="InParanoid" id="B4CYR9"/>
<dbReference type="Proteomes" id="UP000005824">
    <property type="component" value="Unassembled WGS sequence"/>
</dbReference>
<comment type="caution">
    <text evidence="3">The sequence shown here is derived from an EMBL/GenBank/DDBJ whole genome shotgun (WGS) entry which is preliminary data.</text>
</comment>
<dbReference type="Pfam" id="PF12951">
    <property type="entry name" value="PATR"/>
    <property type="match status" value="10"/>
</dbReference>
<dbReference type="NCBIfam" id="TIGR02601">
    <property type="entry name" value="autotrns_rpt"/>
    <property type="match status" value="9"/>
</dbReference>
<gene>
    <name evidence="3" type="ORF">CfE428DRAFT_1807</name>
</gene>
<keyword evidence="2" id="KW-0812">Transmembrane</keyword>
<protein>
    <submittedName>
        <fullName evidence="3">Autotransporter-associated beta strand repeat protein</fullName>
    </submittedName>
</protein>
<accession>B4CYR9</accession>
<dbReference type="RefSeq" id="WP_006979133.1">
    <property type="nucleotide sequence ID" value="NZ_ABVL01000004.1"/>
</dbReference>
<dbReference type="InterPro" id="IPR012332">
    <property type="entry name" value="Autotransporter_pectin_lyase_C"/>
</dbReference>
<keyword evidence="1" id="KW-0732">Signal</keyword>
<dbReference type="InterPro" id="IPR013425">
    <property type="entry name" value="Autotrns_rpt"/>
</dbReference>
<dbReference type="eggNOG" id="COG3210">
    <property type="taxonomic scope" value="Bacteria"/>
</dbReference>
<name>B4CYR9_9BACT</name>
<reference evidence="3 4" key="1">
    <citation type="journal article" date="2011" name="J. Bacteriol.">
        <title>Genome sequence of Chthoniobacter flavus Ellin428, an aerobic heterotrophic soil bacterium.</title>
        <authorList>
            <person name="Kant R."/>
            <person name="van Passel M.W."/>
            <person name="Palva A."/>
            <person name="Lucas S."/>
            <person name="Lapidus A."/>
            <person name="Glavina Del Rio T."/>
            <person name="Dalin E."/>
            <person name="Tice H."/>
            <person name="Bruce D."/>
            <person name="Goodwin L."/>
            <person name="Pitluck S."/>
            <person name="Larimer F.W."/>
            <person name="Land M.L."/>
            <person name="Hauser L."/>
            <person name="Sangwan P."/>
            <person name="de Vos W.M."/>
            <person name="Janssen P.H."/>
            <person name="Smidt H."/>
        </authorList>
    </citation>
    <scope>NUCLEOTIDE SEQUENCE [LARGE SCALE GENOMIC DNA]</scope>
    <source>
        <strain evidence="3 4">Ellin428</strain>
    </source>
</reference>
<evidence type="ECO:0000256" key="1">
    <source>
        <dbReference type="ARBA" id="ARBA00022729"/>
    </source>
</evidence>
<dbReference type="EMBL" id="ABVL01000004">
    <property type="protein sequence ID" value="EDY20610.1"/>
    <property type="molecule type" value="Genomic_DNA"/>
</dbReference>
<keyword evidence="4" id="KW-1185">Reference proteome</keyword>
<evidence type="ECO:0000256" key="2">
    <source>
        <dbReference type="SAM" id="Phobius"/>
    </source>
</evidence>
<keyword evidence="2" id="KW-1133">Transmembrane helix</keyword>
<dbReference type="SUPFAM" id="SSF51126">
    <property type="entry name" value="Pectin lyase-like"/>
    <property type="match status" value="3"/>
</dbReference>
<feature type="transmembrane region" description="Helical" evidence="2">
    <location>
        <begin position="22"/>
        <end position="40"/>
    </location>
</feature>
<sequence length="2334" mass="224783" precursor="true">MKFPHHAVQSPRITRSNRRRRYCTRVCGILATNIAVLLGLQSINAATYYWDTNGATAGSGAATGPWDGSTANWTTDSTGSILPTVTLTTSADDLIFSAGTNGTTGTITVTGAQAANSLTFKDNVALTISGGTSLTLGGAGVNSGITVASGDNSSNTISTAIVLDASTTALGFTNNGTGLLTIGAITGSATSGTQTVTVNSTSTGGITLNGIIGNGSGGGTVAMVINNSGTGVTTLSGVNTFTGGLMISQGTLSYAANTALGGASGTAGAVTLNGGTLLFTGGSVDNTHAITVGASGGTIKTTGAGTFRFGIANTLLGSGPLTIIGNGSLVTTGQGVVVLNNSNTYNGNVTLQSGGVIEYANPFGLAPDATVTVGNAGNLSASTVTIANAVTVNAGGVLGFQNSGFGVFAGSITLNGAATAQLKNWYNATAQNGTITGNISGTGSLTISNNTATLTLLGANTYTGNTVIGTGATLLDVEPISRTYAAVISGAGAYIKDGLSTLTLTGVNTYTGATTIRGGTLTVGDGTSGSLASTTTLTFADTGTFNFQGVSTGSSQSLGATTFNAGAAGTVQSTYGTSGNTSLTLSNVVARPASATANFVVSGGTLTGATPTNKIVFTQVAGATPTTGALLDKGYYFNGADFAAYDTNGYVRALAYGTDTNTVAPDTITAANSVKLTATPAGQSSISLLTLNLAGSGVSWANNASQTLTLSGGGLIKSGGGTVGTISGGTGITTGGAVEFVVRTDTASDLLDIQTPITSTSTSGLTKTGLGTLTLSAANAYTGVTTVDQGTLSVTGSIGSTGATVVTSGILSVSGSGSINPLSGTTSTILIGNIAGAQAAVYQSGASSVVKNTSSGGGGFAIGSAVGGQGYYNVSGGTINVGGEINVGGTSGGQGTFGELDMSGGTMNLGTLSNTTTPFFLPARGAAGEAGVVNISGGTVQVNSGNTAANTNISGLAVGLNNVGNLYSVITISGSGQFLTPSHTVKLNDTNFGNAAGGSASNTSVLNMNGGTLQTLGFGTAVNAGGGNNFAVLNFNGGVLKAGTAGNTSFMSSLGAVNVYSGGGTIDNNSQAITIGQALLAASGTGVSSVALSSGGAGYIVPPRVVFVGGVTTSGLLANTATGYATIDPITGAVTGIVITNPGSYTSTAGLTVQLVGGGTGTTGATLGALTTNGGNTSGGLTFQGAGTTTLTGASTYTGGTTISAGTLAYGASNALADTGAINVNGGTLSLGAFSDTVGAVTLTSGAITGSTGVLSGSSYALQSGTVSGILGGTGSTLSKSTAGSVTLSVANTYTGATLVNGGTLTLSGTGSINSSSGITINGSGAKFLHIGSVASTPAITLTQGTLDGTGTVGAVTVGAGTGGVVTNGNGSTAKLTMSSLTFAGGGTLTLNLAGGATTTEALTVTNAFTTSGIAGSVTVNLVPVTAFNNITYNLLGYGSFSGNLSDFVVGTGLTSRQTGTFGLSGNFLTLAISGDAPKWTGLDNGNWVVGTTGPNKNWKLITGGTATNYIEGDTVLFDDSATGTTTIDISAANVAPTLTTFNNSTLSYVIGSSGGFGISTGGLVKNGTGSVTFTNANSFTGVTTINAGSLNLQNSSALGATASVTVASGAALELQGGISVDARPLTISGAGLTASPAGALRNVSGTNSFAGLVTLAANSTIESDAGTLSLTNAGTITGSGFTLTLAGSGNGSIASIIGTGAGSVIKNGTGKWTLSGANTYTGGTVINAGTIIVGNASALGTGTLTFGASSNGTLTLNGNSITVGALNGDNTATINNNNATAATLTVNKAGGTDTFAGTLTDGTLNTLGLTKSGAGTLVLSGTNSYSGATTISGGTLQFNADVAMSSASPLTIANGGTLSLVADANTTFTPGSTTGSAGAATIAVNEITGAGAGKTLTLAGAFTIGTASGNSLTVSSTSGDTLLLSSQLALVNASGPNSTINLSGANMTLNAGVNFNSGTNGPFLTVNANSNTLVINGSWTTGGNRWSGIVLNSGTLTMANGQNGGGSFNNGVYATLNGGTLNLNSANAIGGALAGNNFTINGGTLDNTSGTAKTLSTNPVLTWNADFVFSTSGGTSANDLNLGTGAISLGTTAGTSRTITTNGTATLTLGGVISNGTTATGLIKAGTGNLALTGASTYTGVTTVSGGELIVKGSLNGTVNVSVASGATLASGVAGSITTASAGNVSVSGTLAPGDLGSVGTLTLAPGTGGQLSFLSGSTVDFTISGATSDEVSFSTAGDWLTGSGNVTLSLSGITAADYGNTYTVFHNASTAGFSFASISGYDSLDYTANFTQVGNDYQLSFAAVPEPGMPISLLGGAGVLCLLRRRRGQSRA</sequence>